<dbReference type="AlphaFoldDB" id="A0A067TS41"/>
<proteinExistence type="predicted"/>
<protein>
    <recommendedName>
        <fullName evidence="4">Secreted protein</fullName>
    </recommendedName>
</protein>
<gene>
    <name evidence="2" type="ORF">GALMADRAFT_396257</name>
</gene>
<evidence type="ECO:0000313" key="2">
    <source>
        <dbReference type="EMBL" id="KDR85961.1"/>
    </source>
</evidence>
<name>A0A067TS41_GALM3</name>
<accession>A0A067TS41</accession>
<feature type="signal peptide" evidence="1">
    <location>
        <begin position="1"/>
        <end position="20"/>
    </location>
</feature>
<feature type="chain" id="PRO_5001647178" description="Secreted protein" evidence="1">
    <location>
        <begin position="21"/>
        <end position="63"/>
    </location>
</feature>
<organism evidence="2 3">
    <name type="scientific">Galerina marginata (strain CBS 339.88)</name>
    <dbReference type="NCBI Taxonomy" id="685588"/>
    <lineage>
        <taxon>Eukaryota</taxon>
        <taxon>Fungi</taxon>
        <taxon>Dikarya</taxon>
        <taxon>Basidiomycota</taxon>
        <taxon>Agaricomycotina</taxon>
        <taxon>Agaricomycetes</taxon>
        <taxon>Agaricomycetidae</taxon>
        <taxon>Agaricales</taxon>
        <taxon>Agaricineae</taxon>
        <taxon>Strophariaceae</taxon>
        <taxon>Galerina</taxon>
    </lineage>
</organism>
<keyword evidence="1" id="KW-0732">Signal</keyword>
<dbReference type="Proteomes" id="UP000027222">
    <property type="component" value="Unassembled WGS sequence"/>
</dbReference>
<evidence type="ECO:0000313" key="3">
    <source>
        <dbReference type="Proteomes" id="UP000027222"/>
    </source>
</evidence>
<keyword evidence="3" id="KW-1185">Reference proteome</keyword>
<dbReference type="HOGENOM" id="CLU_2885924_0_0_1"/>
<evidence type="ECO:0000256" key="1">
    <source>
        <dbReference type="SAM" id="SignalP"/>
    </source>
</evidence>
<evidence type="ECO:0008006" key="4">
    <source>
        <dbReference type="Google" id="ProtNLM"/>
    </source>
</evidence>
<dbReference type="EMBL" id="KL142367">
    <property type="protein sequence ID" value="KDR85961.1"/>
    <property type="molecule type" value="Genomic_DNA"/>
</dbReference>
<reference evidence="3" key="1">
    <citation type="journal article" date="2014" name="Proc. Natl. Acad. Sci. U.S.A.">
        <title>Extensive sampling of basidiomycete genomes demonstrates inadequacy of the white-rot/brown-rot paradigm for wood decay fungi.</title>
        <authorList>
            <person name="Riley R."/>
            <person name="Salamov A.A."/>
            <person name="Brown D.W."/>
            <person name="Nagy L.G."/>
            <person name="Floudas D."/>
            <person name="Held B.W."/>
            <person name="Levasseur A."/>
            <person name="Lombard V."/>
            <person name="Morin E."/>
            <person name="Otillar R."/>
            <person name="Lindquist E.A."/>
            <person name="Sun H."/>
            <person name="LaButti K.M."/>
            <person name="Schmutz J."/>
            <person name="Jabbour D."/>
            <person name="Luo H."/>
            <person name="Baker S.E."/>
            <person name="Pisabarro A.G."/>
            <person name="Walton J.D."/>
            <person name="Blanchette R.A."/>
            <person name="Henrissat B."/>
            <person name="Martin F."/>
            <person name="Cullen D."/>
            <person name="Hibbett D.S."/>
            <person name="Grigoriev I.V."/>
        </authorList>
    </citation>
    <scope>NUCLEOTIDE SEQUENCE [LARGE SCALE GENOMIC DNA]</scope>
    <source>
        <strain evidence="3">CBS 339.88</strain>
    </source>
</reference>
<sequence length="63" mass="6991">MIIFLVSCYWLLMLVQTGSLSQILFPFYRPPLTSISPLICISFESVPLSPLQAAFRLPGTLGC</sequence>